<dbReference type="Proteomes" id="UP000430079">
    <property type="component" value="Unassembled WGS sequence"/>
</dbReference>
<protein>
    <recommendedName>
        <fullName evidence="2">Nudix hydrolase domain-containing protein</fullName>
    </recommendedName>
</protein>
<dbReference type="SUPFAM" id="SSF55811">
    <property type="entry name" value="Nudix"/>
    <property type="match status" value="1"/>
</dbReference>
<dbReference type="Gene3D" id="3.90.79.10">
    <property type="entry name" value="Nucleoside Triphosphate Pyrophosphohydrolase"/>
    <property type="match status" value="1"/>
</dbReference>
<sequence>MIHIPPSRSYIHHTTEAYLRRHPEERKGLAPLLDALSHPEDPTSRKTYHGHITCGAIVIDRYDQVLHIHHKILGKDLVPGGHIEPDDAALPSAALRELQEEAGIPHSTVVPLAGYEGIPLDIDVHDIAANPDKGEPAHQHYDFRFAFRLLGERKIHLQAEEVTDYRWLPLANVTAPTIAAKLADARLRCETGRRDRS</sequence>
<gene>
    <name evidence="3" type="ORF">Sgleb_59570</name>
</gene>
<dbReference type="PROSITE" id="PS51462">
    <property type="entry name" value="NUDIX"/>
    <property type="match status" value="1"/>
</dbReference>
<comment type="caution">
    <text evidence="3">The sequence shown here is derived from an EMBL/GenBank/DDBJ whole genome shotgun (WGS) entry which is preliminary data.</text>
</comment>
<dbReference type="PANTHER" id="PTHR43736">
    <property type="entry name" value="ADP-RIBOSE PYROPHOSPHATASE"/>
    <property type="match status" value="1"/>
</dbReference>
<dbReference type="Pfam" id="PF00293">
    <property type="entry name" value="NUDIX"/>
    <property type="match status" value="1"/>
</dbReference>
<dbReference type="AlphaFoldDB" id="A0A640T3Z3"/>
<dbReference type="InterPro" id="IPR000086">
    <property type="entry name" value="NUDIX_hydrolase_dom"/>
</dbReference>
<keyword evidence="4" id="KW-1185">Reference proteome</keyword>
<reference evidence="3 4" key="1">
    <citation type="submission" date="2019-12" db="EMBL/GenBank/DDBJ databases">
        <title>Whole genome shotgun sequence of Streptomyces hygroscopicus subsp. glebosus NBRC 13786.</title>
        <authorList>
            <person name="Ichikawa N."/>
            <person name="Kimura A."/>
            <person name="Kitahashi Y."/>
            <person name="Komaki H."/>
            <person name="Tamura T."/>
        </authorList>
    </citation>
    <scope>NUCLEOTIDE SEQUENCE [LARGE SCALE GENOMIC DNA]</scope>
    <source>
        <strain evidence="3 4">NBRC 13786</strain>
    </source>
</reference>
<evidence type="ECO:0000256" key="1">
    <source>
        <dbReference type="ARBA" id="ARBA00005582"/>
    </source>
</evidence>
<feature type="domain" description="Nudix hydrolase" evidence="2">
    <location>
        <begin position="49"/>
        <end position="190"/>
    </location>
</feature>
<dbReference type="InterPro" id="IPR015797">
    <property type="entry name" value="NUDIX_hydrolase-like_dom_sf"/>
</dbReference>
<dbReference type="PANTHER" id="PTHR43736:SF1">
    <property type="entry name" value="DIHYDRONEOPTERIN TRIPHOSPHATE DIPHOSPHATASE"/>
    <property type="match status" value="1"/>
</dbReference>
<name>A0A640T3Z3_9ACTN</name>
<accession>A0A640T3Z3</accession>
<evidence type="ECO:0000313" key="4">
    <source>
        <dbReference type="Proteomes" id="UP000430079"/>
    </source>
</evidence>
<proteinExistence type="inferred from homology"/>
<evidence type="ECO:0000313" key="3">
    <source>
        <dbReference type="EMBL" id="GFE17910.1"/>
    </source>
</evidence>
<dbReference type="EMBL" id="BLIO01000001">
    <property type="protein sequence ID" value="GFE17910.1"/>
    <property type="molecule type" value="Genomic_DNA"/>
</dbReference>
<dbReference type="CDD" id="cd03674">
    <property type="entry name" value="NUDIX_Hydrolase"/>
    <property type="match status" value="1"/>
</dbReference>
<dbReference type="RefSeq" id="WP_190141065.1">
    <property type="nucleotide sequence ID" value="NZ_BLIO01000001.1"/>
</dbReference>
<evidence type="ECO:0000259" key="2">
    <source>
        <dbReference type="PROSITE" id="PS51462"/>
    </source>
</evidence>
<comment type="similarity">
    <text evidence="1">Belongs to the Nudix hydrolase family.</text>
</comment>
<organism evidence="3 4">
    <name type="scientific">Streptomyces glebosus</name>
    <dbReference type="NCBI Taxonomy" id="249580"/>
    <lineage>
        <taxon>Bacteria</taxon>
        <taxon>Bacillati</taxon>
        <taxon>Actinomycetota</taxon>
        <taxon>Actinomycetes</taxon>
        <taxon>Kitasatosporales</taxon>
        <taxon>Streptomycetaceae</taxon>
        <taxon>Streptomyces</taxon>
    </lineage>
</organism>